<dbReference type="Proteomes" id="UP000887566">
    <property type="component" value="Unplaced"/>
</dbReference>
<evidence type="ECO:0000256" key="6">
    <source>
        <dbReference type="SAM" id="Coils"/>
    </source>
</evidence>
<dbReference type="Gene3D" id="3.40.850.10">
    <property type="entry name" value="Kinesin motor domain"/>
    <property type="match status" value="1"/>
</dbReference>
<evidence type="ECO:0000256" key="3">
    <source>
        <dbReference type="ARBA" id="ARBA00022840"/>
    </source>
</evidence>
<feature type="binding site" evidence="5">
    <location>
        <begin position="166"/>
        <end position="173"/>
    </location>
    <ligand>
        <name>ATP</name>
        <dbReference type="ChEBI" id="CHEBI:30616"/>
    </ligand>
</feature>
<dbReference type="SMART" id="SM00129">
    <property type="entry name" value="KISc"/>
    <property type="match status" value="1"/>
</dbReference>
<evidence type="ECO:0000256" key="1">
    <source>
        <dbReference type="ARBA" id="ARBA00004245"/>
    </source>
</evidence>
<evidence type="ECO:0000313" key="10">
    <source>
        <dbReference type="WBParaSite" id="PSAMB.scaffold1073size36369.g10781.t1"/>
    </source>
</evidence>
<feature type="compositionally biased region" description="Basic and acidic residues" evidence="7">
    <location>
        <begin position="1"/>
        <end position="13"/>
    </location>
</feature>
<dbReference type="PRINTS" id="PR00380">
    <property type="entry name" value="KINESINHEAVY"/>
</dbReference>
<keyword evidence="4" id="KW-0206">Cytoskeleton</keyword>
<dbReference type="Pfam" id="PF00225">
    <property type="entry name" value="Kinesin"/>
    <property type="match status" value="1"/>
</dbReference>
<keyword evidence="4" id="KW-0963">Cytoplasm</keyword>
<keyword evidence="6" id="KW-0175">Coiled coil</keyword>
<comment type="subcellular location">
    <subcellularLocation>
        <location evidence="1">Cytoplasm</location>
        <location evidence="1">Cytoskeleton</location>
    </subcellularLocation>
</comment>
<keyword evidence="9" id="KW-1185">Reference proteome</keyword>
<dbReference type="SUPFAM" id="SSF52540">
    <property type="entry name" value="P-loop containing nucleoside triphosphate hydrolases"/>
    <property type="match status" value="1"/>
</dbReference>
<dbReference type="GO" id="GO:0008017">
    <property type="term" value="F:microtubule binding"/>
    <property type="evidence" value="ECO:0007669"/>
    <property type="project" value="InterPro"/>
</dbReference>
<dbReference type="PROSITE" id="PS50067">
    <property type="entry name" value="KINESIN_MOTOR_2"/>
    <property type="match status" value="1"/>
</dbReference>
<evidence type="ECO:0000256" key="7">
    <source>
        <dbReference type="SAM" id="MobiDB-lite"/>
    </source>
</evidence>
<keyword evidence="3 5" id="KW-0067">ATP-binding</keyword>
<evidence type="ECO:0000259" key="8">
    <source>
        <dbReference type="PROSITE" id="PS50067"/>
    </source>
</evidence>
<keyword evidence="2 5" id="KW-0547">Nucleotide-binding</keyword>
<feature type="region of interest" description="Disordered" evidence="7">
    <location>
        <begin position="456"/>
        <end position="488"/>
    </location>
</feature>
<dbReference type="CDD" id="cd00106">
    <property type="entry name" value="KISc"/>
    <property type="match status" value="1"/>
</dbReference>
<evidence type="ECO:0000256" key="2">
    <source>
        <dbReference type="ARBA" id="ARBA00022741"/>
    </source>
</evidence>
<feature type="region of interest" description="Disordered" evidence="7">
    <location>
        <begin position="1"/>
        <end position="27"/>
    </location>
</feature>
<dbReference type="WBParaSite" id="PSAMB.scaffold1073size36369.g10781.t1">
    <property type="protein sequence ID" value="PSAMB.scaffold1073size36369.g10781.t1"/>
    <property type="gene ID" value="PSAMB.scaffold1073size36369.g10781"/>
</dbReference>
<reference evidence="10" key="1">
    <citation type="submission" date="2022-11" db="UniProtKB">
        <authorList>
            <consortium name="WormBaseParasite"/>
        </authorList>
    </citation>
    <scope>IDENTIFICATION</scope>
</reference>
<feature type="compositionally biased region" description="Low complexity" evidence="7">
    <location>
        <begin position="14"/>
        <end position="24"/>
    </location>
</feature>
<dbReference type="AlphaFoldDB" id="A0A914UK88"/>
<keyword evidence="5" id="KW-0505">Motor protein</keyword>
<evidence type="ECO:0000313" key="9">
    <source>
        <dbReference type="Proteomes" id="UP000887566"/>
    </source>
</evidence>
<evidence type="ECO:0000256" key="4">
    <source>
        <dbReference type="ARBA" id="ARBA00023212"/>
    </source>
</evidence>
<dbReference type="GO" id="GO:0005874">
    <property type="term" value="C:microtubule"/>
    <property type="evidence" value="ECO:0007669"/>
    <property type="project" value="TreeGrafter"/>
</dbReference>
<dbReference type="InterPro" id="IPR027417">
    <property type="entry name" value="P-loop_NTPase"/>
</dbReference>
<dbReference type="InterPro" id="IPR001752">
    <property type="entry name" value="Kinesin_motor_dom"/>
</dbReference>
<feature type="domain" description="Kinesin motor" evidence="8">
    <location>
        <begin position="80"/>
        <end position="412"/>
    </location>
</feature>
<protein>
    <submittedName>
        <fullName evidence="10">Kinesin motor domain-containing protein</fullName>
    </submittedName>
</protein>
<feature type="compositionally biased region" description="Basic and acidic residues" evidence="7">
    <location>
        <begin position="473"/>
        <end position="482"/>
    </location>
</feature>
<comment type="similarity">
    <text evidence="5">Belongs to the TRAFAC class myosin-kinesin ATPase superfamily. Kinesin family.</text>
</comment>
<sequence>MYQNLRRPEDRKSAPSSSPTTDDVTPTKRKELRQLMATPQSTGVLLLGTAAGHTSKNRAIKRRKTELDCTPFRPNKGSTTIQVALRIRPFGDRELRAEENESKIISISKDKKTANVLAHAQQKSISFDFAAIFDASASQEEVYSEIGKPHVNALLDGYNCCILAYGQTGSGKTFSVSGTNDQPGILPRFCHDLFSVIDEEIRAGSAFLEMSFFEIYQDKIYDLLVDKGERNALRVRGGDQQTGAYVEGLMRCTVQSISELEKHRKAGVKRRATAATAMNDRSSRSHALVLLRLTRVVDEVVGDEQKSFKRTGTAYIVDLAGSERSQSDSENERFQETVAINSSLSVLHRVIFSKVSSVGNFASYRDSPLTFLLKDCLGGNSRTTLLATVSPCVAQRAETVSTMRFASQAAAVTLRPTVNEDPMIATIRELRAENERLRQQMEGRPPNANTLDVVITPAEPEPNDNNLLADDDDGRRLVDQDRPQPPSLLQLSPDSALSIWTPLTSPTSLNVMNKEGVAQIVSSDTNSWQLEALADDVVFLNGTLMIANETRLLSHGDRIVLSGLVFLLVWLQDDDSLLKKQLYESAKLEYMEAWFPILSNRMEKEAGERLEKEKKDLELELTNQIASQKAEQERIEEQLKQLTSAQIHNVIEHKAKLERLQRERDEALNAVRDAEEFRQRMESTLSEQRAQLDVASRNNRRKSKRRSLIDLESAVHTANNILQQIGKDRATTFWLMPHSVGENDDDPINYVVRQQQNSKHGMSADLTAEQFMKRYNRLVELYTNPVSTNESDYETLLFDNRLPWRSKTAGRLSNLFTTAICNAMKQTAKARGSSIGQLRRSLIGGPTNDARRSSLSRFFTSLKEEDETEEIGEMISFSEQQCHSWARSTLPDSKRFGNAQSRPKLLFDSIVELLGLVDNLRAVEKQTLHGLPKVSVLAASSRAVGRLDVLVTPVMLVRPGDDECLEIVALRIRRRAQILRDEMERWMESLDEKAIYPPTALPRITNVGSKLLELIGHFAFWANEPMTVDSPENAASETAHLTLYARGVFFALRHAVEEDLRAYYERLKRAPSTPTVDVLLSMYDLLKELCNHVSTDHSDDVTIFRIARPLLAAFKHAMSITFSRIFQSNIVIDEIDSGNSNRTTNLLGSLNKMMESIESLSTSAKAMCKMYNVMLPWLSDMLRQLNEAHDRQLITPTLSMTASTVSPIRSECSRQPCRALQTSESSFCDID</sequence>
<dbReference type="PANTHER" id="PTHR24115">
    <property type="entry name" value="KINESIN-RELATED"/>
    <property type="match status" value="1"/>
</dbReference>
<accession>A0A914UK88</accession>
<dbReference type="InterPro" id="IPR036961">
    <property type="entry name" value="Kinesin_motor_dom_sf"/>
</dbReference>
<dbReference type="GO" id="GO:0007018">
    <property type="term" value="P:microtubule-based movement"/>
    <property type="evidence" value="ECO:0007669"/>
    <property type="project" value="InterPro"/>
</dbReference>
<dbReference type="GO" id="GO:0016887">
    <property type="term" value="F:ATP hydrolysis activity"/>
    <property type="evidence" value="ECO:0007669"/>
    <property type="project" value="TreeGrafter"/>
</dbReference>
<dbReference type="GO" id="GO:0005524">
    <property type="term" value="F:ATP binding"/>
    <property type="evidence" value="ECO:0007669"/>
    <property type="project" value="UniProtKB-UniRule"/>
</dbReference>
<dbReference type="GO" id="GO:0003777">
    <property type="term" value="F:microtubule motor activity"/>
    <property type="evidence" value="ECO:0007669"/>
    <property type="project" value="InterPro"/>
</dbReference>
<proteinExistence type="inferred from homology"/>
<name>A0A914UK88_9BILA</name>
<dbReference type="GO" id="GO:0005871">
    <property type="term" value="C:kinesin complex"/>
    <property type="evidence" value="ECO:0007669"/>
    <property type="project" value="TreeGrafter"/>
</dbReference>
<evidence type="ECO:0000256" key="5">
    <source>
        <dbReference type="PROSITE-ProRule" id="PRU00283"/>
    </source>
</evidence>
<dbReference type="InterPro" id="IPR027640">
    <property type="entry name" value="Kinesin-like_fam"/>
</dbReference>
<feature type="coiled-coil region" evidence="6">
    <location>
        <begin position="600"/>
        <end position="698"/>
    </location>
</feature>
<organism evidence="9 10">
    <name type="scientific">Plectus sambesii</name>
    <dbReference type="NCBI Taxonomy" id="2011161"/>
    <lineage>
        <taxon>Eukaryota</taxon>
        <taxon>Metazoa</taxon>
        <taxon>Ecdysozoa</taxon>
        <taxon>Nematoda</taxon>
        <taxon>Chromadorea</taxon>
        <taxon>Plectida</taxon>
        <taxon>Plectina</taxon>
        <taxon>Plectoidea</taxon>
        <taxon>Plectidae</taxon>
        <taxon>Plectus</taxon>
    </lineage>
</organism>